<dbReference type="PANTHER" id="PTHR24286">
    <property type="entry name" value="CYTOCHROME P450 26"/>
    <property type="match status" value="1"/>
</dbReference>
<keyword evidence="3" id="KW-0479">Metal-binding</keyword>
<reference evidence="6" key="1">
    <citation type="submission" date="2022-06" db="EMBL/GenBank/DDBJ databases">
        <title>Uncovering the hologenomic basis of an extraordinary plant invasion.</title>
        <authorList>
            <person name="Bieker V.C."/>
            <person name="Martin M.D."/>
            <person name="Gilbert T."/>
            <person name="Hodgins K."/>
            <person name="Battlay P."/>
            <person name="Petersen B."/>
            <person name="Wilson J."/>
        </authorList>
    </citation>
    <scope>NUCLEOTIDE SEQUENCE</scope>
    <source>
        <strain evidence="6">AA19_3_7</strain>
        <tissue evidence="6">Leaf</tissue>
    </source>
</reference>
<protein>
    <submittedName>
        <fullName evidence="6">Uncharacterized protein</fullName>
    </submittedName>
</protein>
<dbReference type="Proteomes" id="UP001206925">
    <property type="component" value="Unassembled WGS sequence"/>
</dbReference>
<dbReference type="AlphaFoldDB" id="A0AAD5GDD8"/>
<evidence type="ECO:0000256" key="5">
    <source>
        <dbReference type="ARBA" id="ARBA00023004"/>
    </source>
</evidence>
<evidence type="ECO:0000256" key="3">
    <source>
        <dbReference type="ARBA" id="ARBA00022723"/>
    </source>
</evidence>
<comment type="cofactor">
    <cofactor evidence="1">
        <name>heme</name>
        <dbReference type="ChEBI" id="CHEBI:30413"/>
    </cofactor>
</comment>
<dbReference type="GO" id="GO:0020037">
    <property type="term" value="F:heme binding"/>
    <property type="evidence" value="ECO:0007669"/>
    <property type="project" value="InterPro"/>
</dbReference>
<evidence type="ECO:0000256" key="2">
    <source>
        <dbReference type="ARBA" id="ARBA00010617"/>
    </source>
</evidence>
<dbReference type="GO" id="GO:0004497">
    <property type="term" value="F:monooxygenase activity"/>
    <property type="evidence" value="ECO:0007669"/>
    <property type="project" value="InterPro"/>
</dbReference>
<dbReference type="EMBL" id="JAMZMK010008872">
    <property type="protein sequence ID" value="KAI7738100.1"/>
    <property type="molecule type" value="Genomic_DNA"/>
</dbReference>
<evidence type="ECO:0000313" key="6">
    <source>
        <dbReference type="EMBL" id="KAI7738100.1"/>
    </source>
</evidence>
<feature type="non-terminal residue" evidence="6">
    <location>
        <position position="241"/>
    </location>
</feature>
<dbReference type="InterPro" id="IPR036396">
    <property type="entry name" value="Cyt_P450_sf"/>
</dbReference>
<evidence type="ECO:0000256" key="1">
    <source>
        <dbReference type="ARBA" id="ARBA00001971"/>
    </source>
</evidence>
<evidence type="ECO:0000256" key="4">
    <source>
        <dbReference type="ARBA" id="ARBA00023002"/>
    </source>
</evidence>
<comment type="similarity">
    <text evidence="2">Belongs to the cytochrome P450 family.</text>
</comment>
<dbReference type="GO" id="GO:0005506">
    <property type="term" value="F:iron ion binding"/>
    <property type="evidence" value="ECO:0007669"/>
    <property type="project" value="InterPro"/>
</dbReference>
<dbReference type="PANTHER" id="PTHR24286:SF228">
    <property type="entry name" value="C-22 STEROL DESATURASE ERG5"/>
    <property type="match status" value="1"/>
</dbReference>
<name>A0AAD5GDD8_AMBAR</name>
<dbReference type="Gene3D" id="1.10.630.10">
    <property type="entry name" value="Cytochrome P450"/>
    <property type="match status" value="1"/>
</dbReference>
<dbReference type="SUPFAM" id="SSF48264">
    <property type="entry name" value="Cytochrome P450"/>
    <property type="match status" value="1"/>
</dbReference>
<organism evidence="6 7">
    <name type="scientific">Ambrosia artemisiifolia</name>
    <name type="common">Common ragweed</name>
    <dbReference type="NCBI Taxonomy" id="4212"/>
    <lineage>
        <taxon>Eukaryota</taxon>
        <taxon>Viridiplantae</taxon>
        <taxon>Streptophyta</taxon>
        <taxon>Embryophyta</taxon>
        <taxon>Tracheophyta</taxon>
        <taxon>Spermatophyta</taxon>
        <taxon>Magnoliopsida</taxon>
        <taxon>eudicotyledons</taxon>
        <taxon>Gunneridae</taxon>
        <taxon>Pentapetalae</taxon>
        <taxon>asterids</taxon>
        <taxon>campanulids</taxon>
        <taxon>Asterales</taxon>
        <taxon>Asteraceae</taxon>
        <taxon>Asteroideae</taxon>
        <taxon>Heliantheae alliance</taxon>
        <taxon>Heliantheae</taxon>
        <taxon>Ambrosia</taxon>
    </lineage>
</organism>
<keyword evidence="7" id="KW-1185">Reference proteome</keyword>
<evidence type="ECO:0000313" key="7">
    <source>
        <dbReference type="Proteomes" id="UP001206925"/>
    </source>
</evidence>
<proteinExistence type="inferred from homology"/>
<gene>
    <name evidence="6" type="ORF">M8C21_013984</name>
</gene>
<keyword evidence="4" id="KW-0560">Oxidoreductase</keyword>
<dbReference type="GO" id="GO:0016125">
    <property type="term" value="P:sterol metabolic process"/>
    <property type="evidence" value="ECO:0007669"/>
    <property type="project" value="TreeGrafter"/>
</dbReference>
<keyword evidence="5" id="KW-0408">Iron</keyword>
<accession>A0AAD5GDD8</accession>
<dbReference type="GO" id="GO:0016705">
    <property type="term" value="F:oxidoreductase activity, acting on paired donors, with incorporation or reduction of molecular oxygen"/>
    <property type="evidence" value="ECO:0007669"/>
    <property type="project" value="InterPro"/>
</dbReference>
<comment type="caution">
    <text evidence="6">The sequence shown here is derived from an EMBL/GenBank/DDBJ whole genome shotgun (WGS) entry which is preliminary data.</text>
</comment>
<sequence>MAKSSGLGFSANYIIGRFIVFIRSTDLSHKVFANVRPDAFHLVGHPFGKKLFGEHNLIYMMGQQHKDLRRRIAPNFTPKALSTYTELQQHIILKHLKSWLDLPNSSTKPFPLRLLCRDMNLETSQNVFVGPYLSGESRKRFEVDYNYFNVGLMKLPIDLPGFAFRNARLAVSRLVKTLAVCAEDSKKKMKSGEDPTCLVDFWMQDTIREITLAEDVAVNPPPHTSSIEIGGHLFDFLFASQ</sequence>